<evidence type="ECO:0000313" key="1">
    <source>
        <dbReference type="EMBL" id="PRT35379.1"/>
    </source>
</evidence>
<dbReference type="Proteomes" id="UP000239236">
    <property type="component" value="Unassembled WGS sequence"/>
</dbReference>
<sequence length="322" mass="38091">MKYVQDCEDQETYYFHDTTSSDLANLYRYRVRSPLVGACIEGGTINDIEIVPFTIDNERYNFTRYYLTSLIKFAFNIQRRLGYEETYYMPIEYGQNVYRHKYFEDTLSLANSIPDDMFCELVEEGGFIRVYRSLNTIELAQVLRQIDIGGLNNPEFSFEIDTNILLSGQCFNRNLDTAYGHKLIKVGFKVPVEDIIMHPDFLLTKYAKTSYTPNSLKYENEILFVNRYPRGKLTFKTKDIYDIKKEACYKNIETLNQNRENHTTYGKQYTRHNKYVNDAAYYLMLDTQFLMANDQLQDALAKLKPRLRRKVIKALTKWDTQF</sequence>
<comment type="caution">
    <text evidence="1">The sequence shown here is derived from an EMBL/GenBank/DDBJ whole genome shotgun (WGS) entry which is preliminary data.</text>
</comment>
<proteinExistence type="predicted"/>
<protein>
    <submittedName>
        <fullName evidence="1">Uncharacterized protein</fullName>
    </submittedName>
</protein>
<keyword evidence="2" id="KW-1185">Reference proteome</keyword>
<evidence type="ECO:0000313" key="2">
    <source>
        <dbReference type="Proteomes" id="UP000239236"/>
    </source>
</evidence>
<name>A0ABX5DKD0_9BACI</name>
<accession>A0ABX5DKD0</accession>
<dbReference type="RefSeq" id="WP_106102818.1">
    <property type="nucleotide sequence ID" value="NZ_PVRQ01000013.1"/>
</dbReference>
<dbReference type="EMBL" id="PVRR01000016">
    <property type="protein sequence ID" value="PRT35379.1"/>
    <property type="molecule type" value="Genomic_DNA"/>
</dbReference>
<reference evidence="1 2" key="1">
    <citation type="submission" date="2018-03" db="EMBL/GenBank/DDBJ databases">
        <title>Genotypic and phenotypic analysis of antagonistic Bacillus spp. isolated from rhizosphere soil of plants in Tibet.</title>
        <authorList>
            <person name="Borriss R."/>
            <person name="Lasch P."/>
            <person name="Wu L."/>
            <person name="Wu H."/>
            <person name="Gao X."/>
        </authorList>
    </citation>
    <scope>NUCLEOTIDE SEQUENCE [LARGE SCALE GENOMIC DNA]</scope>
    <source>
        <strain evidence="1 2">NMSW16</strain>
    </source>
</reference>
<gene>
    <name evidence="1" type="ORF">C6357_29070</name>
</gene>
<organism evidence="1 2">
    <name type="scientific">Bacillus wiedmannii</name>
    <dbReference type="NCBI Taxonomy" id="1890302"/>
    <lineage>
        <taxon>Bacteria</taxon>
        <taxon>Bacillati</taxon>
        <taxon>Bacillota</taxon>
        <taxon>Bacilli</taxon>
        <taxon>Bacillales</taxon>
        <taxon>Bacillaceae</taxon>
        <taxon>Bacillus</taxon>
        <taxon>Bacillus cereus group</taxon>
    </lineage>
</organism>